<reference evidence="2 3" key="1">
    <citation type="journal article" date="2010" name="J. Bacteriol.">
        <title>Genome sequence of Lentisphaera araneosa HTCC2155T, the type species of the order Lentisphaerales in the phylum Lentisphaerae.</title>
        <authorList>
            <person name="Thrash J.C."/>
            <person name="Cho J.C."/>
            <person name="Vergin K.L."/>
            <person name="Morris R.M."/>
            <person name="Giovannoni S.J."/>
        </authorList>
    </citation>
    <scope>NUCLEOTIDE SEQUENCE [LARGE SCALE GENOMIC DNA]</scope>
    <source>
        <strain evidence="2 3">HTCC2155</strain>
    </source>
</reference>
<protein>
    <recommendedName>
        <fullName evidence="1">N-acetyltransferase domain-containing protein</fullName>
    </recommendedName>
</protein>
<dbReference type="EMBL" id="ABCK01000043">
    <property type="protein sequence ID" value="EDM24905.1"/>
    <property type="molecule type" value="Genomic_DNA"/>
</dbReference>
<dbReference type="OrthoDB" id="5522469at2"/>
<accession>A6DTY9</accession>
<dbReference type="Gene3D" id="3.40.630.30">
    <property type="match status" value="1"/>
</dbReference>
<keyword evidence="3" id="KW-1185">Reference proteome</keyword>
<dbReference type="Proteomes" id="UP000004947">
    <property type="component" value="Unassembled WGS sequence"/>
</dbReference>
<dbReference type="CDD" id="cd04301">
    <property type="entry name" value="NAT_SF"/>
    <property type="match status" value="1"/>
</dbReference>
<dbReference type="InterPro" id="IPR016181">
    <property type="entry name" value="Acyl_CoA_acyltransferase"/>
</dbReference>
<evidence type="ECO:0000259" key="1">
    <source>
        <dbReference type="PROSITE" id="PS51186"/>
    </source>
</evidence>
<dbReference type="PROSITE" id="PS51186">
    <property type="entry name" value="GNAT"/>
    <property type="match status" value="1"/>
</dbReference>
<organism evidence="2 3">
    <name type="scientific">Lentisphaera araneosa HTCC2155</name>
    <dbReference type="NCBI Taxonomy" id="313628"/>
    <lineage>
        <taxon>Bacteria</taxon>
        <taxon>Pseudomonadati</taxon>
        <taxon>Lentisphaerota</taxon>
        <taxon>Lentisphaeria</taxon>
        <taxon>Lentisphaerales</taxon>
        <taxon>Lentisphaeraceae</taxon>
        <taxon>Lentisphaera</taxon>
    </lineage>
</organism>
<sequence length="145" mass="16962">MNYTFTKYNSTDKEYFTLLDESCYRPVVERQFGEWNIELQNEFQNNKLQKLPLQIITFDNTRIGCIAFEKFSDHTFIHEILIHPTFQGQGHGSNILKTIAKSSLEKSLPIKLQVLKQNLAINLYKRLGFKKTGTTETHFIMQKNA</sequence>
<dbReference type="GO" id="GO:0016747">
    <property type="term" value="F:acyltransferase activity, transferring groups other than amino-acyl groups"/>
    <property type="evidence" value="ECO:0007669"/>
    <property type="project" value="InterPro"/>
</dbReference>
<dbReference type="eggNOG" id="COG0456">
    <property type="taxonomic scope" value="Bacteria"/>
</dbReference>
<comment type="caution">
    <text evidence="2">The sequence shown here is derived from an EMBL/GenBank/DDBJ whole genome shotgun (WGS) entry which is preliminary data.</text>
</comment>
<evidence type="ECO:0000313" key="3">
    <source>
        <dbReference type="Proteomes" id="UP000004947"/>
    </source>
</evidence>
<gene>
    <name evidence="2" type="ORF">LNTAR_04216</name>
</gene>
<feature type="domain" description="N-acetyltransferase" evidence="1">
    <location>
        <begin position="3"/>
        <end position="145"/>
    </location>
</feature>
<dbReference type="SUPFAM" id="SSF55729">
    <property type="entry name" value="Acyl-CoA N-acyltransferases (Nat)"/>
    <property type="match status" value="1"/>
</dbReference>
<dbReference type="AlphaFoldDB" id="A6DTY9"/>
<dbReference type="Pfam" id="PF13508">
    <property type="entry name" value="Acetyltransf_7"/>
    <property type="match status" value="1"/>
</dbReference>
<dbReference type="InterPro" id="IPR000182">
    <property type="entry name" value="GNAT_dom"/>
</dbReference>
<evidence type="ECO:0000313" key="2">
    <source>
        <dbReference type="EMBL" id="EDM24905.1"/>
    </source>
</evidence>
<name>A6DTY9_9BACT</name>
<dbReference type="RefSeq" id="WP_007281278.1">
    <property type="nucleotide sequence ID" value="NZ_ABCK01000043.1"/>
</dbReference>
<dbReference type="STRING" id="313628.LNTAR_04216"/>
<proteinExistence type="predicted"/>